<name>A0A2A9MJD7_BESBE</name>
<dbReference type="InterPro" id="IPR045145">
    <property type="entry name" value="PTHR15271"/>
</dbReference>
<dbReference type="PROSITE" id="PS00678">
    <property type="entry name" value="WD_REPEATS_1"/>
    <property type="match status" value="1"/>
</dbReference>
<evidence type="ECO:0000313" key="12">
    <source>
        <dbReference type="EMBL" id="PFH38658.1"/>
    </source>
</evidence>
<feature type="region of interest" description="Disordered" evidence="10">
    <location>
        <begin position="716"/>
        <end position="775"/>
    </location>
</feature>
<dbReference type="PROSITE" id="PS50294">
    <property type="entry name" value="WD_REPEATS_REGION"/>
    <property type="match status" value="2"/>
</dbReference>
<feature type="region of interest" description="Disordered" evidence="10">
    <location>
        <begin position="292"/>
        <end position="322"/>
    </location>
</feature>
<dbReference type="GO" id="GO:0006335">
    <property type="term" value="P:DNA replication-dependent chromatin assembly"/>
    <property type="evidence" value="ECO:0007669"/>
    <property type="project" value="InterPro"/>
</dbReference>
<dbReference type="GO" id="GO:0006334">
    <property type="term" value="P:nucleosome assembly"/>
    <property type="evidence" value="ECO:0007669"/>
    <property type="project" value="TreeGrafter"/>
</dbReference>
<keyword evidence="8" id="KW-0539">Nucleus</keyword>
<evidence type="ECO:0000256" key="10">
    <source>
        <dbReference type="SAM" id="MobiDB-lite"/>
    </source>
</evidence>
<feature type="compositionally biased region" description="Low complexity" evidence="10">
    <location>
        <begin position="312"/>
        <end position="322"/>
    </location>
</feature>
<feature type="compositionally biased region" description="Low complexity" evidence="10">
    <location>
        <begin position="361"/>
        <end position="396"/>
    </location>
</feature>
<feature type="compositionally biased region" description="Gly residues" evidence="10">
    <location>
        <begin position="292"/>
        <end position="311"/>
    </location>
</feature>
<dbReference type="Gene3D" id="2.130.10.10">
    <property type="entry name" value="YVTN repeat-like/Quinoprotein amine dehydrogenase"/>
    <property type="match status" value="1"/>
</dbReference>
<feature type="region of interest" description="Disordered" evidence="10">
    <location>
        <begin position="339"/>
        <end position="399"/>
    </location>
</feature>
<dbReference type="InterPro" id="IPR036322">
    <property type="entry name" value="WD40_repeat_dom_sf"/>
</dbReference>
<evidence type="ECO:0000256" key="1">
    <source>
        <dbReference type="ARBA" id="ARBA00004123"/>
    </source>
</evidence>
<reference evidence="12 13" key="1">
    <citation type="submission" date="2017-09" db="EMBL/GenBank/DDBJ databases">
        <title>Genome sequencing of Besnoitia besnoiti strain Bb-Ger1.</title>
        <authorList>
            <person name="Schares G."/>
            <person name="Venepally P."/>
            <person name="Lorenzi H.A."/>
        </authorList>
    </citation>
    <scope>NUCLEOTIDE SEQUENCE [LARGE SCALE GENOMIC DNA]</scope>
    <source>
        <strain evidence="12 13">Bb-Ger1</strain>
    </source>
</reference>
<feature type="repeat" description="WD" evidence="9">
    <location>
        <begin position="252"/>
        <end position="283"/>
    </location>
</feature>
<feature type="region of interest" description="Disordered" evidence="10">
    <location>
        <begin position="53"/>
        <end position="96"/>
    </location>
</feature>
<evidence type="ECO:0000256" key="5">
    <source>
        <dbReference type="ARBA" id="ARBA00022763"/>
    </source>
</evidence>
<proteinExistence type="inferred from homology"/>
<evidence type="ECO:0000259" key="11">
    <source>
        <dbReference type="Pfam" id="PF24105"/>
    </source>
</evidence>
<evidence type="ECO:0000256" key="7">
    <source>
        <dbReference type="ARBA" id="ARBA00023204"/>
    </source>
</evidence>
<feature type="compositionally biased region" description="Basic and acidic residues" evidence="10">
    <location>
        <begin position="579"/>
        <end position="590"/>
    </location>
</feature>
<evidence type="ECO:0000313" key="13">
    <source>
        <dbReference type="Proteomes" id="UP000224006"/>
    </source>
</evidence>
<feature type="compositionally biased region" description="Basic and acidic residues" evidence="10">
    <location>
        <begin position="68"/>
        <end position="96"/>
    </location>
</feature>
<feature type="compositionally biased region" description="Basic and acidic residues" evidence="10">
    <location>
        <begin position="559"/>
        <end position="568"/>
    </location>
</feature>
<keyword evidence="4" id="KW-0677">Repeat</keyword>
<dbReference type="PROSITE" id="PS50082">
    <property type="entry name" value="WD_REPEATS_2"/>
    <property type="match status" value="2"/>
</dbReference>
<dbReference type="Pfam" id="PF24105">
    <property type="entry name" value="Beta-prop_CAF1B_HIR1"/>
    <property type="match status" value="1"/>
</dbReference>
<keyword evidence="5" id="KW-0227">DNA damage</keyword>
<feature type="compositionally biased region" description="Low complexity" evidence="10">
    <location>
        <begin position="504"/>
        <end position="518"/>
    </location>
</feature>
<dbReference type="VEuPathDB" id="ToxoDB:BESB_010000"/>
<organism evidence="12 13">
    <name type="scientific">Besnoitia besnoiti</name>
    <name type="common">Apicomplexan protozoan</name>
    <dbReference type="NCBI Taxonomy" id="94643"/>
    <lineage>
        <taxon>Eukaryota</taxon>
        <taxon>Sar</taxon>
        <taxon>Alveolata</taxon>
        <taxon>Apicomplexa</taxon>
        <taxon>Conoidasida</taxon>
        <taxon>Coccidia</taxon>
        <taxon>Eucoccidiorida</taxon>
        <taxon>Eimeriorina</taxon>
        <taxon>Sarcocystidae</taxon>
        <taxon>Besnoitia</taxon>
    </lineage>
</organism>
<keyword evidence="13" id="KW-1185">Reference proteome</keyword>
<evidence type="ECO:0000256" key="2">
    <source>
        <dbReference type="ARBA" id="ARBA00007306"/>
    </source>
</evidence>
<accession>A0A2A9MJD7</accession>
<dbReference type="InterPro" id="IPR055410">
    <property type="entry name" value="Beta-prop_CAF1B_HIR1"/>
</dbReference>
<dbReference type="GeneID" id="40306062"/>
<dbReference type="EMBL" id="NWUJ01000001">
    <property type="protein sequence ID" value="PFH38658.1"/>
    <property type="molecule type" value="Genomic_DNA"/>
</dbReference>
<keyword evidence="6" id="KW-0156">Chromatin regulator</keyword>
<keyword evidence="3 9" id="KW-0853">WD repeat</keyword>
<keyword evidence="7" id="KW-0234">DNA repair</keyword>
<feature type="compositionally biased region" description="Low complexity" evidence="10">
    <location>
        <begin position="598"/>
        <end position="612"/>
    </location>
</feature>
<dbReference type="GO" id="GO:0006281">
    <property type="term" value="P:DNA repair"/>
    <property type="evidence" value="ECO:0007669"/>
    <property type="project" value="UniProtKB-KW"/>
</dbReference>
<dbReference type="InterPro" id="IPR001680">
    <property type="entry name" value="WD40_rpt"/>
</dbReference>
<evidence type="ECO:0000256" key="9">
    <source>
        <dbReference type="PROSITE-ProRule" id="PRU00221"/>
    </source>
</evidence>
<dbReference type="GO" id="GO:0005634">
    <property type="term" value="C:nucleus"/>
    <property type="evidence" value="ECO:0007669"/>
    <property type="project" value="UniProtKB-SubCell"/>
</dbReference>
<protein>
    <submittedName>
        <fullName evidence="12">WD domain, G-beta repeat-containing protein</fullName>
    </submittedName>
</protein>
<dbReference type="PANTHER" id="PTHR15271:SF4">
    <property type="entry name" value="CHROMATIN ASSEMBLY FACTOR 1 SUBUNIT B"/>
    <property type="match status" value="1"/>
</dbReference>
<dbReference type="PANTHER" id="PTHR15271">
    <property type="entry name" value="CHROMATIN ASSEMBLY FACTOR 1 SUBUNIT B"/>
    <property type="match status" value="1"/>
</dbReference>
<feature type="region of interest" description="Disordered" evidence="10">
    <location>
        <begin position="552"/>
        <end position="612"/>
    </location>
</feature>
<dbReference type="RefSeq" id="XP_029222667.1">
    <property type="nucleotide sequence ID" value="XM_029359754.1"/>
</dbReference>
<dbReference type="KEGG" id="bbes:BESB_010000"/>
<dbReference type="SUPFAM" id="SSF50978">
    <property type="entry name" value="WD40 repeat-like"/>
    <property type="match status" value="1"/>
</dbReference>
<dbReference type="GO" id="GO:0033186">
    <property type="term" value="C:CAF-1 complex"/>
    <property type="evidence" value="ECO:0007669"/>
    <property type="project" value="TreeGrafter"/>
</dbReference>
<dbReference type="InterPro" id="IPR015943">
    <property type="entry name" value="WD40/YVTN_repeat-like_dom_sf"/>
</dbReference>
<comment type="subcellular location">
    <subcellularLocation>
        <location evidence="1">Nucleus</location>
    </subcellularLocation>
</comment>
<feature type="repeat" description="WD" evidence="9">
    <location>
        <begin position="146"/>
        <end position="179"/>
    </location>
</feature>
<feature type="domain" description="CAF1B/HIR1 beta-propeller" evidence="11">
    <location>
        <begin position="104"/>
        <end position="283"/>
    </location>
</feature>
<dbReference type="SMART" id="SM00320">
    <property type="entry name" value="WD40"/>
    <property type="match status" value="4"/>
</dbReference>
<comment type="caution">
    <text evidence="12">The sequence shown here is derived from an EMBL/GenBank/DDBJ whole genome shotgun (WGS) entry which is preliminary data.</text>
</comment>
<dbReference type="AlphaFoldDB" id="A0A2A9MJD7"/>
<evidence type="ECO:0000256" key="6">
    <source>
        <dbReference type="ARBA" id="ARBA00022853"/>
    </source>
</evidence>
<evidence type="ECO:0000256" key="4">
    <source>
        <dbReference type="ARBA" id="ARBA00022737"/>
    </source>
</evidence>
<sequence length="804" mass="83787">MPRVSLPQVLWHSKDDKHSDRVYSVDLQPFLSVAALASHPSFSTRAAAFAASSAEPATGSPLAPQSSEVERARDRDAEREVDRDRPAGLSRREERAREKRAATLAAYSRLATAGADEFVHLWRWSFEGAPSLASRSGLQISCVARLLGHEREVNCVRWSPDGVFLASGGYDNATCIWELGQKPETVPLGYDSSMLDYDEWWARVSLYRCIEAVNSLAWSPSGRQLAIGTEDGRLIVVDVQNGVMASKSARVLEGHSNMVQGVAWDPLDTFLVSQSSDQSVRLWGRRAVSGGPAAGGAGAGPGASGAVGGAASGSTTAVAASGGAKGQWKIEAVLRNARDRGLREKDGSGGTKDDEEDDPEALLNNLNASPSPSSSSGAATSPALASAPSSAAPASSGERLRQQGRSLFYPESLIRSFFRRPDWSPDGSILVTPAGLQYLLDAAAPAAAAPGASLEPCHTTYVFHRKLLTFGTPFVTHRSSAGPSLAVRFNPVAYQPLPCPAAPAPASAPGGQAAAAEGGDAGCRPPPPEVRVPKSWLFSPSLDAAHRLEVLAPGGQTDEEGKRKRQADNADEQGPPRKSPRDEGDAKAPEEAAEADADASASPAAPATTEAEAPASAAEAAVFPRFVYAVCTLHGSVLIYDTQFMAGPLAQLHGLHLAPMTDATWSSDGRVLVASSSDGYLTFVFFDVDELGKPLRPAGFFYRKLRAPALQPAGRASAAAPGASWREDGEGAAGGAKAEAAAGLPDALGAGRERDSPRKGLETPSGAGTAAAPRRLGVVGNAAGKRLLVVGNAAAAVLRQKEEA</sequence>
<dbReference type="OrthoDB" id="538223at2759"/>
<evidence type="ECO:0000256" key="8">
    <source>
        <dbReference type="ARBA" id="ARBA00023242"/>
    </source>
</evidence>
<gene>
    <name evidence="12" type="ORF">BESB_010000</name>
</gene>
<feature type="compositionally biased region" description="Low complexity" evidence="10">
    <location>
        <begin position="735"/>
        <end position="750"/>
    </location>
</feature>
<dbReference type="InterPro" id="IPR019775">
    <property type="entry name" value="WD40_repeat_CS"/>
</dbReference>
<feature type="compositionally biased region" description="Basic and acidic residues" evidence="10">
    <location>
        <begin position="751"/>
        <end position="761"/>
    </location>
</feature>
<dbReference type="Proteomes" id="UP000224006">
    <property type="component" value="Chromosome I"/>
</dbReference>
<evidence type="ECO:0000256" key="3">
    <source>
        <dbReference type="ARBA" id="ARBA00022574"/>
    </source>
</evidence>
<comment type="similarity">
    <text evidence="2">Belongs to the WD repeat HIR1 family.</text>
</comment>
<feature type="region of interest" description="Disordered" evidence="10">
    <location>
        <begin position="502"/>
        <end position="534"/>
    </location>
</feature>
<dbReference type="STRING" id="94643.A0A2A9MJD7"/>